<evidence type="ECO:0000256" key="6">
    <source>
        <dbReference type="ARBA" id="ARBA00022660"/>
    </source>
</evidence>
<dbReference type="AlphaFoldDB" id="A0A0V1EAD7"/>
<keyword evidence="8" id="KW-0249">Electron transport</keyword>
<dbReference type="GO" id="GO:0045271">
    <property type="term" value="C:respiratory chain complex I"/>
    <property type="evidence" value="ECO:0007669"/>
    <property type="project" value="InterPro"/>
</dbReference>
<evidence type="ECO:0000256" key="1">
    <source>
        <dbReference type="ARBA" id="ARBA00004443"/>
    </source>
</evidence>
<evidence type="ECO:0000256" key="11">
    <source>
        <dbReference type="ARBA" id="ARBA00030213"/>
    </source>
</evidence>
<dbReference type="GO" id="GO:0006979">
    <property type="term" value="P:response to oxidative stress"/>
    <property type="evidence" value="ECO:0007669"/>
    <property type="project" value="TreeGrafter"/>
</dbReference>
<comment type="subcellular location">
    <subcellularLocation>
        <location evidence="1">Mitochondrion inner membrane</location>
        <topology evidence="1">Peripheral membrane protein</topology>
        <orientation evidence="1">Matrix side</orientation>
    </subcellularLocation>
</comment>
<organism evidence="14 15">
    <name type="scientific">Trichinella pseudospiralis</name>
    <name type="common">Parasitic roundworm</name>
    <dbReference type="NCBI Taxonomy" id="6337"/>
    <lineage>
        <taxon>Eukaryota</taxon>
        <taxon>Metazoa</taxon>
        <taxon>Ecdysozoa</taxon>
        <taxon>Nematoda</taxon>
        <taxon>Enoplea</taxon>
        <taxon>Dorylaimia</taxon>
        <taxon>Trichinellida</taxon>
        <taxon>Trichinellidae</taxon>
        <taxon>Trichinella</taxon>
    </lineage>
</organism>
<reference evidence="14 15" key="1">
    <citation type="submission" date="2015-01" db="EMBL/GenBank/DDBJ databases">
        <title>Evolution of Trichinella species and genotypes.</title>
        <authorList>
            <person name="Korhonen P.K."/>
            <person name="Edoardo P."/>
            <person name="Giuseppe L.R."/>
            <person name="Gasser R.B."/>
        </authorList>
    </citation>
    <scope>NUCLEOTIDE SEQUENCE [LARGE SCALE GENOMIC DNA]</scope>
    <source>
        <strain evidence="14">ISS13</strain>
    </source>
</reference>
<comment type="similarity">
    <text evidence="2">Belongs to the complex I LYR family.</text>
</comment>
<evidence type="ECO:0000313" key="15">
    <source>
        <dbReference type="Proteomes" id="UP000054632"/>
    </source>
</evidence>
<proteinExistence type="inferred from homology"/>
<comment type="caution">
    <text evidence="14">The sequence shown here is derived from an EMBL/GenBank/DDBJ whole genome shotgun (WGS) entry which is preliminary data.</text>
</comment>
<feature type="non-terminal residue" evidence="14">
    <location>
        <position position="178"/>
    </location>
</feature>
<dbReference type="PANTHER" id="PTHR12964:SF0">
    <property type="entry name" value="NADH DEHYDROGENASE [UBIQUINONE] 1 ALPHA SUBCOMPLEX SUBUNIT 6"/>
    <property type="match status" value="1"/>
</dbReference>
<sequence>LISHNVKKISDFLCNFELSCKYKINLVNERLNSLEKKIEYLEANRYVELIMRIRHFCSGGQIFKKQIKPIVSQNREEARRRVLRVYKDWMKFVPTLNFLYQLHLREDVLRDAIKRQFVRNAEIRDIRVVDILANKAEVELKNLKEAWTPGNVLLNTLFEDHLEKKPTDFLSRFLVGRE</sequence>
<protein>
    <recommendedName>
        <fullName evidence="4">NADH dehydrogenase [ubiquinone] 1 alpha subcomplex subunit 6</fullName>
    </recommendedName>
    <alternativeName>
        <fullName evidence="11">Complex I-B14</fullName>
    </alternativeName>
    <alternativeName>
        <fullName evidence="12">NADH-ubiquinone oxidoreductase B14 subunit</fullName>
    </alternativeName>
</protein>
<evidence type="ECO:0000256" key="3">
    <source>
        <dbReference type="ARBA" id="ARBA00011790"/>
    </source>
</evidence>
<comment type="subunit">
    <text evidence="3">Mammalian complex I is composed of 45 different subunits.</text>
</comment>
<evidence type="ECO:0000313" key="14">
    <source>
        <dbReference type="EMBL" id="KRY70781.1"/>
    </source>
</evidence>
<evidence type="ECO:0000256" key="8">
    <source>
        <dbReference type="ARBA" id="ARBA00022982"/>
    </source>
</evidence>
<evidence type="ECO:0000256" key="10">
    <source>
        <dbReference type="ARBA" id="ARBA00023136"/>
    </source>
</evidence>
<evidence type="ECO:0000256" key="5">
    <source>
        <dbReference type="ARBA" id="ARBA00022448"/>
    </source>
</evidence>
<evidence type="ECO:0000256" key="12">
    <source>
        <dbReference type="ARBA" id="ARBA00032352"/>
    </source>
</evidence>
<dbReference type="Gene3D" id="1.20.5.110">
    <property type="match status" value="1"/>
</dbReference>
<evidence type="ECO:0000256" key="13">
    <source>
        <dbReference type="ARBA" id="ARBA00046116"/>
    </source>
</evidence>
<dbReference type="Proteomes" id="UP000054632">
    <property type="component" value="Unassembled WGS sequence"/>
</dbReference>
<evidence type="ECO:0000256" key="4">
    <source>
        <dbReference type="ARBA" id="ARBA00016386"/>
    </source>
</evidence>
<keyword evidence="5" id="KW-0813">Transport</keyword>
<dbReference type="CDD" id="cd20266">
    <property type="entry name" value="Complex1_LYR_NDUFA6_LYRM6"/>
    <property type="match status" value="1"/>
</dbReference>
<dbReference type="InterPro" id="IPR045299">
    <property type="entry name" value="Complex1_LYR_NDUFA6_LYRM6"/>
</dbReference>
<evidence type="ECO:0000256" key="2">
    <source>
        <dbReference type="ARBA" id="ARBA00009508"/>
    </source>
</evidence>
<accession>A0A0V1EAD7</accession>
<feature type="non-terminal residue" evidence="14">
    <location>
        <position position="1"/>
    </location>
</feature>
<name>A0A0V1EAD7_TRIPS</name>
<keyword evidence="6" id="KW-0679">Respiratory chain</keyword>
<comment type="function">
    <text evidence="13">Accessory subunit of the mitochondrial membrane respiratory chain NADH dehydrogenase (Complex I), that is believed to be not involved in catalysis. Required for proper complex I assembly. Complex I functions in the transfer of electrons from NADH to the respiratory chain. The immediate electron acceptor for the enzyme is believed to be ubiquinone.</text>
</comment>
<evidence type="ECO:0000256" key="9">
    <source>
        <dbReference type="ARBA" id="ARBA00023128"/>
    </source>
</evidence>
<gene>
    <name evidence="14" type="primary">NDUFA6</name>
    <name evidence="14" type="ORF">T4A_6527</name>
</gene>
<keyword evidence="14" id="KW-0830">Ubiquinone</keyword>
<dbReference type="PANTHER" id="PTHR12964">
    <property type="entry name" value="NADH-UBIQUINONE OXIDOREDUCTASE B14 SUBUNIT"/>
    <property type="match status" value="1"/>
</dbReference>
<dbReference type="GO" id="GO:0005743">
    <property type="term" value="C:mitochondrial inner membrane"/>
    <property type="evidence" value="ECO:0007669"/>
    <property type="project" value="UniProtKB-SubCell"/>
</dbReference>
<dbReference type="InterPro" id="IPR016488">
    <property type="entry name" value="NADH_Ub_cplx-1_asu_su-6"/>
</dbReference>
<dbReference type="EMBL" id="JYDR01000067">
    <property type="protein sequence ID" value="KRY70781.1"/>
    <property type="molecule type" value="Genomic_DNA"/>
</dbReference>
<keyword evidence="9" id="KW-0496">Mitochondrion</keyword>
<keyword evidence="10" id="KW-0472">Membrane</keyword>
<keyword evidence="7" id="KW-0999">Mitochondrion inner membrane</keyword>
<evidence type="ECO:0000256" key="7">
    <source>
        <dbReference type="ARBA" id="ARBA00022792"/>
    </source>
</evidence>